<dbReference type="Gene3D" id="1.20.1540.10">
    <property type="entry name" value="Rhomboid-like"/>
    <property type="match status" value="1"/>
</dbReference>
<protein>
    <submittedName>
        <fullName evidence="9">Rhomboid family intramembrane serine protease</fullName>
    </submittedName>
</protein>
<feature type="transmembrane region" description="Helical" evidence="7">
    <location>
        <begin position="213"/>
        <end position="232"/>
    </location>
</feature>
<feature type="transmembrane region" description="Helical" evidence="7">
    <location>
        <begin position="87"/>
        <end position="111"/>
    </location>
</feature>
<keyword evidence="10" id="KW-1185">Reference proteome</keyword>
<evidence type="ECO:0000256" key="3">
    <source>
        <dbReference type="ARBA" id="ARBA00022692"/>
    </source>
</evidence>
<dbReference type="PANTHER" id="PTHR43731">
    <property type="entry name" value="RHOMBOID PROTEASE"/>
    <property type="match status" value="1"/>
</dbReference>
<accession>A0A370WSA0</accession>
<evidence type="ECO:0000256" key="4">
    <source>
        <dbReference type="ARBA" id="ARBA00022801"/>
    </source>
</evidence>
<evidence type="ECO:0000256" key="7">
    <source>
        <dbReference type="SAM" id="Phobius"/>
    </source>
</evidence>
<proteinExistence type="inferred from homology"/>
<gene>
    <name evidence="9" type="ORF">DWU98_19735</name>
</gene>
<keyword evidence="5 7" id="KW-1133">Transmembrane helix</keyword>
<dbReference type="FunFam" id="1.20.1540.10:FF:000027">
    <property type="entry name" value="Rhomboid family intramembrane serine protease"/>
    <property type="match status" value="1"/>
</dbReference>
<evidence type="ECO:0000313" key="10">
    <source>
        <dbReference type="Proteomes" id="UP000254258"/>
    </source>
</evidence>
<evidence type="ECO:0000256" key="1">
    <source>
        <dbReference type="ARBA" id="ARBA00004141"/>
    </source>
</evidence>
<dbReference type="InterPro" id="IPR022764">
    <property type="entry name" value="Peptidase_S54_rhomboid_dom"/>
</dbReference>
<evidence type="ECO:0000256" key="6">
    <source>
        <dbReference type="ARBA" id="ARBA00023136"/>
    </source>
</evidence>
<feature type="transmembrane region" description="Helical" evidence="7">
    <location>
        <begin position="148"/>
        <end position="166"/>
    </location>
</feature>
<evidence type="ECO:0000256" key="5">
    <source>
        <dbReference type="ARBA" id="ARBA00022989"/>
    </source>
</evidence>
<dbReference type="PANTHER" id="PTHR43731:SF14">
    <property type="entry name" value="PRESENILIN-ASSOCIATED RHOMBOID-LIKE PROTEIN, MITOCHONDRIAL"/>
    <property type="match status" value="1"/>
</dbReference>
<comment type="similarity">
    <text evidence="2">Belongs to the peptidase S54 family.</text>
</comment>
<dbReference type="GO" id="GO:0016020">
    <property type="term" value="C:membrane"/>
    <property type="evidence" value="ECO:0007669"/>
    <property type="project" value="UniProtKB-SubCell"/>
</dbReference>
<feature type="transmembrane region" description="Helical" evidence="7">
    <location>
        <begin position="28"/>
        <end position="49"/>
    </location>
</feature>
<dbReference type="GO" id="GO:0006508">
    <property type="term" value="P:proteolysis"/>
    <property type="evidence" value="ECO:0007669"/>
    <property type="project" value="UniProtKB-KW"/>
</dbReference>
<dbReference type="Pfam" id="PF01694">
    <property type="entry name" value="Rhomboid"/>
    <property type="match status" value="1"/>
</dbReference>
<feature type="domain" description="Peptidase S54 rhomboid" evidence="8">
    <location>
        <begin position="84"/>
        <end position="231"/>
    </location>
</feature>
<comment type="caution">
    <text evidence="9">The sequence shown here is derived from an EMBL/GenBank/DDBJ whole genome shotgun (WGS) entry which is preliminary data.</text>
</comment>
<reference evidence="9 10" key="1">
    <citation type="submission" date="2018-07" db="EMBL/GenBank/DDBJ databases">
        <title>Dyella monticola sp. nov. and Dyella psychrodurans sp. nov. isolated from monsoon evergreen broad-leaved forest soil of Dinghu Mountain, China.</title>
        <authorList>
            <person name="Gao Z."/>
            <person name="Qiu L."/>
        </authorList>
    </citation>
    <scope>NUCLEOTIDE SEQUENCE [LARGE SCALE GENOMIC DNA]</scope>
    <source>
        <strain evidence="9 10">4G-K06</strain>
    </source>
</reference>
<comment type="subcellular location">
    <subcellularLocation>
        <location evidence="1">Membrane</location>
        <topology evidence="1">Multi-pass membrane protein</topology>
    </subcellularLocation>
</comment>
<dbReference type="EMBL" id="QRBE01000018">
    <property type="protein sequence ID" value="RDS79039.1"/>
    <property type="molecule type" value="Genomic_DNA"/>
</dbReference>
<dbReference type="AlphaFoldDB" id="A0A370WSA0"/>
<keyword evidence="3 7" id="KW-0812">Transmembrane</keyword>
<dbReference type="InterPro" id="IPR050925">
    <property type="entry name" value="Rhomboid_protease_S54"/>
</dbReference>
<keyword evidence="4" id="KW-0378">Hydrolase</keyword>
<keyword evidence="6 7" id="KW-0472">Membrane</keyword>
<feature type="transmembrane region" description="Helical" evidence="7">
    <location>
        <begin position="123"/>
        <end position="142"/>
    </location>
</feature>
<sequence>MWRGPFHRCAFEENTVFVNVETRRQPRLHWAAALLISICVVTFIALSLMPPPQRVTFLLEWGTVPANVFDTHQPILQQLKDPALLRLVTAIFIHVAWLHLLSNLLFLMIFGVPAERALGSIRFLILFLLGGVVANFAGAVSLAGEVRPIIGCSGAVSAVLGAYVSLFPRARLGLVLPLGFYLEFVRVPAFLLIGIWALLQLLFSYVGPSYGGYAWWTHVAGFLFGAIFALLSRNAIMRRMRR</sequence>
<dbReference type="GO" id="GO:0004252">
    <property type="term" value="F:serine-type endopeptidase activity"/>
    <property type="evidence" value="ECO:0007669"/>
    <property type="project" value="InterPro"/>
</dbReference>
<evidence type="ECO:0000259" key="8">
    <source>
        <dbReference type="Pfam" id="PF01694"/>
    </source>
</evidence>
<dbReference type="InterPro" id="IPR035952">
    <property type="entry name" value="Rhomboid-like_sf"/>
</dbReference>
<dbReference type="Proteomes" id="UP000254258">
    <property type="component" value="Unassembled WGS sequence"/>
</dbReference>
<organism evidence="9 10">
    <name type="scientific">Dyella monticola</name>
    <dbReference type="NCBI Taxonomy" id="1927958"/>
    <lineage>
        <taxon>Bacteria</taxon>
        <taxon>Pseudomonadati</taxon>
        <taxon>Pseudomonadota</taxon>
        <taxon>Gammaproteobacteria</taxon>
        <taxon>Lysobacterales</taxon>
        <taxon>Rhodanobacteraceae</taxon>
        <taxon>Dyella</taxon>
    </lineage>
</organism>
<evidence type="ECO:0000313" key="9">
    <source>
        <dbReference type="EMBL" id="RDS79039.1"/>
    </source>
</evidence>
<evidence type="ECO:0000256" key="2">
    <source>
        <dbReference type="ARBA" id="ARBA00009045"/>
    </source>
</evidence>
<keyword evidence="9" id="KW-0645">Protease</keyword>
<dbReference type="SUPFAM" id="SSF144091">
    <property type="entry name" value="Rhomboid-like"/>
    <property type="match status" value="1"/>
</dbReference>
<name>A0A370WSA0_9GAMM</name>
<dbReference type="OrthoDB" id="9813074at2"/>